<keyword evidence="7" id="KW-0378">Hydrolase</keyword>
<dbReference type="InterPro" id="IPR002044">
    <property type="entry name" value="CBM20"/>
</dbReference>
<dbReference type="InterPro" id="IPR013783">
    <property type="entry name" value="Ig-like_fold"/>
</dbReference>
<dbReference type="Proteomes" id="UP000191285">
    <property type="component" value="Unassembled WGS sequence"/>
</dbReference>
<keyword evidence="10" id="KW-0325">Glycoprotein</keyword>
<dbReference type="CDD" id="cd05811">
    <property type="entry name" value="CBM20_glucoamylase"/>
    <property type="match status" value="1"/>
</dbReference>
<dbReference type="SUPFAM" id="SSF51445">
    <property type="entry name" value="(Trans)glycosidases"/>
    <property type="match status" value="1"/>
</dbReference>
<gene>
    <name evidence="16" type="ORF">PENSTE_c025G06334</name>
</gene>
<accession>A0A1V6SQL5</accession>
<evidence type="ECO:0000313" key="17">
    <source>
        <dbReference type="Proteomes" id="UP000191285"/>
    </source>
</evidence>
<dbReference type="CDD" id="cd11319">
    <property type="entry name" value="AmyAc_euk_AmyA"/>
    <property type="match status" value="1"/>
</dbReference>
<keyword evidence="9" id="KW-1015">Disulfide bond</keyword>
<dbReference type="Pfam" id="PF00686">
    <property type="entry name" value="CBM_20"/>
    <property type="match status" value="1"/>
</dbReference>
<evidence type="ECO:0000256" key="4">
    <source>
        <dbReference type="ARBA" id="ARBA00012595"/>
    </source>
</evidence>
<evidence type="ECO:0000256" key="5">
    <source>
        <dbReference type="ARBA" id="ARBA00022723"/>
    </source>
</evidence>
<evidence type="ECO:0000256" key="7">
    <source>
        <dbReference type="ARBA" id="ARBA00022801"/>
    </source>
</evidence>
<dbReference type="GO" id="GO:2001070">
    <property type="term" value="F:starch binding"/>
    <property type="evidence" value="ECO:0007669"/>
    <property type="project" value="InterPro"/>
</dbReference>
<sequence length="627" mass="68478">MYLIFAALLMLAKGISALSPAEWRSQSIYFLLTDRFGREDNSTTASCDVSNRLDYIQDMGFTAIWITPVTEQLQGDTGYGEAYHGYWQQDIYDVNENYGTAEDLLALSNALHDRGMYLMVDVVANHMGYNGAGNTVDYSVFNPFDSSSYFHSYCLITNYDNQDNVEDCWLGDTTVSLPDLNTDLSSVQTIWYDWISDLVSNYSIDGLRIDTVKHVQKSFWPSYNSAAGVYCVGEIFDGNPAYTCDYQNYMDGVLNYPIYYQLLYAFQSTSGSISDLYNMIGTVASDCKDPTLLGNFIENHDLPRFASFTSDYSLAKNVLSFLFFSDGIPIVYAGQEQHYSGKDDPANREATWLSGYSTSAELYKHISTTNKIRKLAASSDSSYITSRVIIVSSKLDKPKGLTNSMQNTPFYQDSHTIAMKKGSSGSQVITVLSNYGSSGSSYTLTLGSSGYSSGTELMEMYTCTTATVDSSGNIPVPMVSGLPRVLMLASVAKSSGPCASSGSPTTSTASSSSTTMSACTKATALPVLFKETVSTSYGEDIYISGSISRLGSWDASNAVALSADQYTSSNPLWYVSITLPVGTSFEYKFIKKTSGSSTVTWESDPNRSYTVPTACSGSTATVTATWR</sequence>
<dbReference type="Pfam" id="PF00128">
    <property type="entry name" value="Alpha-amylase"/>
    <property type="match status" value="1"/>
</dbReference>
<keyword evidence="17" id="KW-1185">Reference proteome</keyword>
<dbReference type="EC" id="3.2.1.1" evidence="4"/>
<dbReference type="SUPFAM" id="SSF51011">
    <property type="entry name" value="Glycosyl hydrolase domain"/>
    <property type="match status" value="1"/>
</dbReference>
<dbReference type="InterPro" id="IPR015340">
    <property type="entry name" value="A_amylase_C_dom"/>
</dbReference>
<evidence type="ECO:0000256" key="11">
    <source>
        <dbReference type="ARBA" id="ARBA00023277"/>
    </source>
</evidence>
<evidence type="ECO:0000256" key="13">
    <source>
        <dbReference type="ARBA" id="ARBA00023326"/>
    </source>
</evidence>
<protein>
    <recommendedName>
        <fullName evidence="4">alpha-amylase</fullName>
        <ecNumber evidence="4">3.2.1.1</ecNumber>
    </recommendedName>
</protein>
<dbReference type="Gene3D" id="2.60.40.1180">
    <property type="entry name" value="Golgi alpha-mannosidase II"/>
    <property type="match status" value="1"/>
</dbReference>
<evidence type="ECO:0000259" key="15">
    <source>
        <dbReference type="PROSITE" id="PS51166"/>
    </source>
</evidence>
<dbReference type="PANTHER" id="PTHR10357:SF231">
    <property type="entry name" value="ALPHA-AMYLASE"/>
    <property type="match status" value="1"/>
</dbReference>
<dbReference type="OrthoDB" id="204980at2759"/>
<dbReference type="PANTHER" id="PTHR10357">
    <property type="entry name" value="ALPHA-AMYLASE FAMILY MEMBER"/>
    <property type="match status" value="1"/>
</dbReference>
<evidence type="ECO:0000256" key="8">
    <source>
        <dbReference type="ARBA" id="ARBA00022837"/>
    </source>
</evidence>
<evidence type="ECO:0000256" key="12">
    <source>
        <dbReference type="ARBA" id="ARBA00023295"/>
    </source>
</evidence>
<keyword evidence="5" id="KW-0479">Metal-binding</keyword>
<evidence type="ECO:0000256" key="6">
    <source>
        <dbReference type="ARBA" id="ARBA00022729"/>
    </source>
</evidence>
<dbReference type="GO" id="GO:0004556">
    <property type="term" value="F:alpha-amylase activity"/>
    <property type="evidence" value="ECO:0007669"/>
    <property type="project" value="UniProtKB-EC"/>
</dbReference>
<comment type="cofactor">
    <cofactor evidence="2">
        <name>Ca(2+)</name>
        <dbReference type="ChEBI" id="CHEBI:29108"/>
    </cofactor>
</comment>
<evidence type="ECO:0000256" key="10">
    <source>
        <dbReference type="ARBA" id="ARBA00023180"/>
    </source>
</evidence>
<dbReference type="SMART" id="SM01065">
    <property type="entry name" value="CBM_2"/>
    <property type="match status" value="1"/>
</dbReference>
<keyword evidence="13" id="KW-0624">Polysaccharide degradation</keyword>
<dbReference type="Pfam" id="PF09260">
    <property type="entry name" value="A_amylase_dom_C"/>
    <property type="match status" value="1"/>
</dbReference>
<dbReference type="GO" id="GO:0005509">
    <property type="term" value="F:calcium ion binding"/>
    <property type="evidence" value="ECO:0007669"/>
    <property type="project" value="InterPro"/>
</dbReference>
<dbReference type="Gene3D" id="2.60.40.10">
    <property type="entry name" value="Immunoglobulins"/>
    <property type="match status" value="1"/>
</dbReference>
<keyword evidence="12" id="KW-0326">Glycosidase</keyword>
<dbReference type="InterPro" id="IPR017853">
    <property type="entry name" value="GH"/>
</dbReference>
<comment type="catalytic activity">
    <reaction evidence="1">
        <text>Endohydrolysis of (1-&gt;4)-alpha-D-glucosidic linkages in polysaccharides containing three or more (1-&gt;4)-alpha-linked D-glucose units.</text>
        <dbReference type="EC" id="3.2.1.1"/>
    </reaction>
</comment>
<keyword evidence="11" id="KW-0119">Carbohydrate metabolism</keyword>
<feature type="domain" description="CBM20" evidence="15">
    <location>
        <begin position="519"/>
        <end position="627"/>
    </location>
</feature>
<reference evidence="17" key="1">
    <citation type="journal article" date="2017" name="Nat. Microbiol.">
        <title>Global analysis of biosynthetic gene clusters reveals vast potential of secondary metabolite production in Penicillium species.</title>
        <authorList>
            <person name="Nielsen J.C."/>
            <person name="Grijseels S."/>
            <person name="Prigent S."/>
            <person name="Ji B."/>
            <person name="Dainat J."/>
            <person name="Nielsen K.F."/>
            <person name="Frisvad J.C."/>
            <person name="Workman M."/>
            <person name="Nielsen J."/>
        </authorList>
    </citation>
    <scope>NUCLEOTIDE SEQUENCE [LARGE SCALE GENOMIC DNA]</scope>
    <source>
        <strain evidence="17">IBT 24891</strain>
    </source>
</reference>
<comment type="similarity">
    <text evidence="3">Belongs to the glycosyl hydrolase 13 family.</text>
</comment>
<organism evidence="16 17">
    <name type="scientific">Penicillium steckii</name>
    <dbReference type="NCBI Taxonomy" id="303698"/>
    <lineage>
        <taxon>Eukaryota</taxon>
        <taxon>Fungi</taxon>
        <taxon>Dikarya</taxon>
        <taxon>Ascomycota</taxon>
        <taxon>Pezizomycotina</taxon>
        <taxon>Eurotiomycetes</taxon>
        <taxon>Eurotiomycetidae</taxon>
        <taxon>Eurotiales</taxon>
        <taxon>Aspergillaceae</taxon>
        <taxon>Penicillium</taxon>
    </lineage>
</organism>
<keyword evidence="6 14" id="KW-0732">Signal</keyword>
<dbReference type="InterPro" id="IPR013780">
    <property type="entry name" value="Glyco_hydro_b"/>
</dbReference>
<evidence type="ECO:0000313" key="16">
    <source>
        <dbReference type="EMBL" id="OQE16168.1"/>
    </source>
</evidence>
<feature type="signal peptide" evidence="14">
    <location>
        <begin position="1"/>
        <end position="17"/>
    </location>
</feature>
<dbReference type="STRING" id="303698.A0A1V6SQL5"/>
<comment type="caution">
    <text evidence="16">The sequence shown here is derived from an EMBL/GenBank/DDBJ whole genome shotgun (WGS) entry which is preliminary data.</text>
</comment>
<dbReference type="SMART" id="SM00642">
    <property type="entry name" value="Aamy"/>
    <property type="match status" value="1"/>
</dbReference>
<feature type="chain" id="PRO_5010694196" description="alpha-amylase" evidence="14">
    <location>
        <begin position="18"/>
        <end position="627"/>
    </location>
</feature>
<dbReference type="AlphaFoldDB" id="A0A1V6SQL5"/>
<evidence type="ECO:0000256" key="3">
    <source>
        <dbReference type="ARBA" id="ARBA00008061"/>
    </source>
</evidence>
<dbReference type="GO" id="GO:0000272">
    <property type="term" value="P:polysaccharide catabolic process"/>
    <property type="evidence" value="ECO:0007669"/>
    <property type="project" value="UniProtKB-KW"/>
</dbReference>
<dbReference type="SUPFAM" id="SSF49452">
    <property type="entry name" value="Starch-binding domain-like"/>
    <property type="match status" value="1"/>
</dbReference>
<dbReference type="PROSITE" id="PS51166">
    <property type="entry name" value="CBM20"/>
    <property type="match status" value="1"/>
</dbReference>
<dbReference type="Gene3D" id="3.20.20.80">
    <property type="entry name" value="Glycosidases"/>
    <property type="match status" value="1"/>
</dbReference>
<evidence type="ECO:0000256" key="14">
    <source>
        <dbReference type="SAM" id="SignalP"/>
    </source>
</evidence>
<dbReference type="FunFam" id="3.20.20.80:FF:000120">
    <property type="entry name" value="Alpha-amylase A"/>
    <property type="match status" value="1"/>
</dbReference>
<dbReference type="FunFam" id="2.60.40.10:FF:000552">
    <property type="entry name" value="Related to glucoamylase"/>
    <property type="match status" value="1"/>
</dbReference>
<evidence type="ECO:0000256" key="2">
    <source>
        <dbReference type="ARBA" id="ARBA00001913"/>
    </source>
</evidence>
<name>A0A1V6SQL5_9EURO</name>
<dbReference type="InterPro" id="IPR013784">
    <property type="entry name" value="Carb-bd-like_fold"/>
</dbReference>
<dbReference type="EMBL" id="MLKD01000025">
    <property type="protein sequence ID" value="OQE16168.1"/>
    <property type="molecule type" value="Genomic_DNA"/>
</dbReference>
<evidence type="ECO:0000256" key="1">
    <source>
        <dbReference type="ARBA" id="ARBA00000548"/>
    </source>
</evidence>
<dbReference type="InterPro" id="IPR034836">
    <property type="entry name" value="CBM20_glucoamylase"/>
</dbReference>
<keyword evidence="8" id="KW-0106">Calcium</keyword>
<evidence type="ECO:0000256" key="9">
    <source>
        <dbReference type="ARBA" id="ARBA00023157"/>
    </source>
</evidence>
<dbReference type="InterPro" id="IPR006047">
    <property type="entry name" value="GH13_cat_dom"/>
</dbReference>
<proteinExistence type="inferred from homology"/>